<evidence type="ECO:0000313" key="2">
    <source>
        <dbReference type="Proteomes" id="UP000245626"/>
    </source>
</evidence>
<protein>
    <submittedName>
        <fullName evidence="1">OPI3-methylene-fatty-acyl-phospholipid synthase</fullName>
    </submittedName>
</protein>
<dbReference type="Proteomes" id="UP000245626">
    <property type="component" value="Unassembled WGS sequence"/>
</dbReference>
<accession>A0ACD0NWX3</accession>
<proteinExistence type="predicted"/>
<keyword evidence="2" id="KW-1185">Reference proteome</keyword>
<organism evidence="1 2">
    <name type="scientific">Violaceomyces palustris</name>
    <dbReference type="NCBI Taxonomy" id="1673888"/>
    <lineage>
        <taxon>Eukaryota</taxon>
        <taxon>Fungi</taxon>
        <taxon>Dikarya</taxon>
        <taxon>Basidiomycota</taxon>
        <taxon>Ustilaginomycotina</taxon>
        <taxon>Ustilaginomycetes</taxon>
        <taxon>Violaceomycetales</taxon>
        <taxon>Violaceomycetaceae</taxon>
        <taxon>Violaceomyces</taxon>
    </lineage>
</organism>
<evidence type="ECO:0000313" key="1">
    <source>
        <dbReference type="EMBL" id="PWN50306.1"/>
    </source>
</evidence>
<dbReference type="EMBL" id="KZ819946">
    <property type="protein sequence ID" value="PWN50306.1"/>
    <property type="molecule type" value="Genomic_DNA"/>
</dbReference>
<gene>
    <name evidence="1" type="ORF">IE53DRAFT_316039</name>
</gene>
<sequence>MSQFFQSSQANPYLFPGLVDFSQPSFWIAVASICFNPLYWNIVAQNEYHNKTITKLLGGRRYLGCYFLAVSIFSLGILRDHLYNVALKDQPANPLLLHPIVKPLAGVLFASGNIFVLSSMWALGVTGTYLGDYFGILMDHMVTGFPFNVMNNPMYWGSSMSFVAVSLWFAKPAGLILSALVVIVYSIALRYEEPFTGAIYAKAAEEKKKAAIINSPGPASGTRSHAKVKKPSSKKDL</sequence>
<reference evidence="1 2" key="1">
    <citation type="journal article" date="2018" name="Mol. Biol. Evol.">
        <title>Broad Genomic Sampling Reveals a Smut Pathogenic Ancestry of the Fungal Clade Ustilaginomycotina.</title>
        <authorList>
            <person name="Kijpornyongpan T."/>
            <person name="Mondo S.J."/>
            <person name="Barry K."/>
            <person name="Sandor L."/>
            <person name="Lee J."/>
            <person name="Lipzen A."/>
            <person name="Pangilinan J."/>
            <person name="LaButti K."/>
            <person name="Hainaut M."/>
            <person name="Henrissat B."/>
            <person name="Grigoriev I.V."/>
            <person name="Spatafora J.W."/>
            <person name="Aime M.C."/>
        </authorList>
    </citation>
    <scope>NUCLEOTIDE SEQUENCE [LARGE SCALE GENOMIC DNA]</scope>
    <source>
        <strain evidence="1 2">SA 807</strain>
    </source>
</reference>
<name>A0ACD0NWX3_9BASI</name>